<feature type="domain" description="PDZ" evidence="1">
    <location>
        <begin position="7"/>
        <end position="89"/>
    </location>
</feature>
<dbReference type="SMART" id="SM00228">
    <property type="entry name" value="PDZ"/>
    <property type="match status" value="2"/>
</dbReference>
<accession>A0ABN7RTJ6</accession>
<dbReference type="Gene3D" id="2.30.42.10">
    <property type="match status" value="2"/>
</dbReference>
<evidence type="ECO:0000259" key="1">
    <source>
        <dbReference type="PROSITE" id="PS50106"/>
    </source>
</evidence>
<reference evidence="2 3" key="1">
    <citation type="submission" date="2021-04" db="EMBL/GenBank/DDBJ databases">
        <authorList>
            <person name="Bliznina A."/>
        </authorList>
    </citation>
    <scope>NUCLEOTIDE SEQUENCE [LARGE SCALE GENOMIC DNA]</scope>
</reference>
<dbReference type="InterPro" id="IPR001478">
    <property type="entry name" value="PDZ"/>
</dbReference>
<sequence length="273" mass="31027">MSCYIQSFEVKKQAIKLGVKIYGFDVENTTNGVAVSHINENAHAIEVLQEGDIILSINNTPCSTQDANFVRNTLKNTDGTIHVCVRRTSSYSLWCQRDDLTTEEFAKGPMSEGKKKAKPNWKEVWTPLKRTSIKLGVKVFGFDVEDSPSGVVVSHINEFAQAIVMSLESADRIYRGLSLMIPRLEVLREGDIILSIDNTPCSTRHADFVRQLLRELDHTVNICVRRTSSYSLWCQRTDLTTEEFAKGPEQIRRKKHAERRKKCECTRLMNCGQ</sequence>
<dbReference type="Pfam" id="PF00595">
    <property type="entry name" value="PDZ"/>
    <property type="match status" value="1"/>
</dbReference>
<dbReference type="InterPro" id="IPR036034">
    <property type="entry name" value="PDZ_sf"/>
</dbReference>
<name>A0ABN7RTJ6_OIKDI</name>
<keyword evidence="3" id="KW-1185">Reference proteome</keyword>
<evidence type="ECO:0000313" key="3">
    <source>
        <dbReference type="Proteomes" id="UP001158576"/>
    </source>
</evidence>
<dbReference type="PROSITE" id="PS50106">
    <property type="entry name" value="PDZ"/>
    <property type="match status" value="1"/>
</dbReference>
<dbReference type="Proteomes" id="UP001158576">
    <property type="component" value="Chromosome PAR"/>
</dbReference>
<proteinExistence type="predicted"/>
<gene>
    <name evidence="2" type="ORF">OKIOD_LOCUS1855</name>
</gene>
<dbReference type="SUPFAM" id="SSF50156">
    <property type="entry name" value="PDZ domain-like"/>
    <property type="match status" value="2"/>
</dbReference>
<evidence type="ECO:0000313" key="2">
    <source>
        <dbReference type="EMBL" id="CAG5083161.1"/>
    </source>
</evidence>
<protein>
    <submittedName>
        <fullName evidence="2">Oidioi.mRNA.OKI2018_I69.PAR.g10297.t1.cds</fullName>
    </submittedName>
</protein>
<organism evidence="2 3">
    <name type="scientific">Oikopleura dioica</name>
    <name type="common">Tunicate</name>
    <dbReference type="NCBI Taxonomy" id="34765"/>
    <lineage>
        <taxon>Eukaryota</taxon>
        <taxon>Metazoa</taxon>
        <taxon>Chordata</taxon>
        <taxon>Tunicata</taxon>
        <taxon>Appendicularia</taxon>
        <taxon>Copelata</taxon>
        <taxon>Oikopleuridae</taxon>
        <taxon>Oikopleura</taxon>
    </lineage>
</organism>
<dbReference type="EMBL" id="OU015568">
    <property type="protein sequence ID" value="CAG5083161.1"/>
    <property type="molecule type" value="Genomic_DNA"/>
</dbReference>